<comment type="caution">
    <text evidence="3">The sequence shown here is derived from an EMBL/GenBank/DDBJ whole genome shotgun (WGS) entry which is preliminary data.</text>
</comment>
<dbReference type="Pfam" id="PF04977">
    <property type="entry name" value="DivIC"/>
    <property type="match status" value="1"/>
</dbReference>
<gene>
    <name evidence="3" type="primary">ftsL_26</name>
    <name evidence="3" type="ORF">SDC9_198219</name>
</gene>
<feature type="region of interest" description="Disordered" evidence="2">
    <location>
        <begin position="80"/>
        <end position="100"/>
    </location>
</feature>
<accession>A0A645IH11</accession>
<dbReference type="InterPro" id="IPR007060">
    <property type="entry name" value="FtsL/DivIC"/>
</dbReference>
<evidence type="ECO:0000256" key="1">
    <source>
        <dbReference type="SAM" id="Coils"/>
    </source>
</evidence>
<feature type="coiled-coil region" evidence="1">
    <location>
        <begin position="36"/>
        <end position="63"/>
    </location>
</feature>
<keyword evidence="3" id="KW-0132">Cell division</keyword>
<keyword evidence="3" id="KW-0131">Cell cycle</keyword>
<name>A0A645IH11_9ZZZZ</name>
<reference evidence="3" key="1">
    <citation type="submission" date="2019-08" db="EMBL/GenBank/DDBJ databases">
        <authorList>
            <person name="Kucharzyk K."/>
            <person name="Murdoch R.W."/>
            <person name="Higgins S."/>
            <person name="Loffler F."/>
        </authorList>
    </citation>
    <scope>NUCLEOTIDE SEQUENCE</scope>
</reference>
<evidence type="ECO:0000313" key="3">
    <source>
        <dbReference type="EMBL" id="MPN50588.1"/>
    </source>
</evidence>
<proteinExistence type="predicted"/>
<feature type="compositionally biased region" description="Low complexity" evidence="2">
    <location>
        <begin position="88"/>
        <end position="100"/>
    </location>
</feature>
<protein>
    <submittedName>
        <fullName evidence="3">Cell division protein FtsL</fullName>
    </submittedName>
</protein>
<dbReference type="GO" id="GO:0051301">
    <property type="term" value="P:cell division"/>
    <property type="evidence" value="ECO:0007669"/>
    <property type="project" value="UniProtKB-KW"/>
</dbReference>
<dbReference type="AlphaFoldDB" id="A0A645IH11"/>
<keyword evidence="1" id="KW-0175">Coiled coil</keyword>
<organism evidence="3">
    <name type="scientific">bioreactor metagenome</name>
    <dbReference type="NCBI Taxonomy" id="1076179"/>
    <lineage>
        <taxon>unclassified sequences</taxon>
        <taxon>metagenomes</taxon>
        <taxon>ecological metagenomes</taxon>
    </lineage>
</organism>
<dbReference type="EMBL" id="VSSQ01114908">
    <property type="protein sequence ID" value="MPN50588.1"/>
    <property type="molecule type" value="Genomic_DNA"/>
</dbReference>
<sequence>MKKLQLKHIALVLLAFLALFQFANQRVTMDRINRTQEEQLNLLKEVQGENKRLLEQVDQLNSTEYIEKQARERLQMIKPDEIPVINMPSTTTPAATDTAP</sequence>
<evidence type="ECO:0000256" key="2">
    <source>
        <dbReference type="SAM" id="MobiDB-lite"/>
    </source>
</evidence>